<reference evidence="3" key="1">
    <citation type="journal article" date="2010" name="PLoS ONE">
        <title>The complete genome sequence of Cupriavidus metallidurans strain CH34, a master survivalist in harsh and anthropogenic environments.</title>
        <authorList>
            <person name="Janssen P.J."/>
            <person name="Van Houdt R."/>
            <person name="Moors H."/>
            <person name="Monsieurs P."/>
            <person name="Morin N."/>
            <person name="Michaux A."/>
            <person name="Benotmane M.A."/>
            <person name="Leys N."/>
            <person name="Vallaeys T."/>
            <person name="Lapidus A."/>
            <person name="Monchy S."/>
            <person name="Medigue C."/>
            <person name="Taghavi S."/>
            <person name="McCorkle S."/>
            <person name="Dunn J."/>
            <person name="van der Lelie D."/>
            <person name="Mergeay M."/>
        </authorList>
    </citation>
    <scope>NUCLEOTIDE SEQUENCE [LARGE SCALE GENOMIC DNA]</scope>
    <source>
        <strain evidence="3">ATCC 43123 / DSM 2839 / NBRC 102507 / CH34</strain>
    </source>
</reference>
<dbReference type="KEGG" id="rme:Rmet_2006"/>
<keyword evidence="3" id="KW-1185">Reference proteome</keyword>
<dbReference type="STRING" id="266264.Rmet_2006"/>
<evidence type="ECO:0008006" key="4">
    <source>
        <dbReference type="Google" id="ProtNLM"/>
    </source>
</evidence>
<protein>
    <recommendedName>
        <fullName evidence="4">Helix-turn-helix domain-containing protein</fullName>
    </recommendedName>
</protein>
<proteinExistence type="predicted"/>
<sequence>MSKSKPTEKREVYPGKFAAVPEAILYSSAVVSLSDGAFRLLVCLLSRHNGANNGHLSATQSALRPHGWASKSKLERALTELVEHRLLVRAREGGPHCAALYALSWLPILNYNGLHLTPDTYPRGAWADYRATDNGKARRRVSRANGKPRDSGGIAPAYGAMRATDGTLHGQPIAPKSEKIAPYQGAHCPVSWGEIAPPYGEQETESPLDTGQSEANSRFNRPSVRGQLHSCQCQVGYDGEVLDLLPCPRCGGAPTVLELARGDLPPLWLVSCRNARCGVRPGDTAGCA</sequence>
<evidence type="ECO:0000313" key="2">
    <source>
        <dbReference type="EMBL" id="ABF08885.1"/>
    </source>
</evidence>
<dbReference type="EMBL" id="CP000352">
    <property type="protein sequence ID" value="ABF08885.1"/>
    <property type="molecule type" value="Genomic_DNA"/>
</dbReference>
<dbReference type="HOGENOM" id="CLU_966031_0_0_4"/>
<organism evidence="2 3">
    <name type="scientific">Cupriavidus metallidurans (strain ATCC 43123 / DSM 2839 / NBRC 102507 / CH34)</name>
    <name type="common">Ralstonia metallidurans</name>
    <dbReference type="NCBI Taxonomy" id="266264"/>
    <lineage>
        <taxon>Bacteria</taxon>
        <taxon>Pseudomonadati</taxon>
        <taxon>Pseudomonadota</taxon>
        <taxon>Betaproteobacteria</taxon>
        <taxon>Burkholderiales</taxon>
        <taxon>Burkholderiaceae</taxon>
        <taxon>Cupriavidus</taxon>
    </lineage>
</organism>
<evidence type="ECO:0000313" key="3">
    <source>
        <dbReference type="Proteomes" id="UP000002429"/>
    </source>
</evidence>
<accession>Q1LLU1</accession>
<dbReference type="Proteomes" id="UP000002429">
    <property type="component" value="Chromosome"/>
</dbReference>
<dbReference type="RefSeq" id="WP_011516724.1">
    <property type="nucleotide sequence ID" value="NC_007973.1"/>
</dbReference>
<evidence type="ECO:0000256" key="1">
    <source>
        <dbReference type="SAM" id="MobiDB-lite"/>
    </source>
</evidence>
<dbReference type="eggNOG" id="ENOG5032Y0M">
    <property type="taxonomic scope" value="Bacteria"/>
</dbReference>
<feature type="compositionally biased region" description="Polar residues" evidence="1">
    <location>
        <begin position="205"/>
        <end position="220"/>
    </location>
</feature>
<gene>
    <name evidence="2" type="ordered locus">Rmet_2006</name>
</gene>
<feature type="region of interest" description="Disordered" evidence="1">
    <location>
        <begin position="194"/>
        <end position="221"/>
    </location>
</feature>
<dbReference type="AlphaFoldDB" id="Q1LLU1"/>
<feature type="region of interest" description="Disordered" evidence="1">
    <location>
        <begin position="134"/>
        <end position="156"/>
    </location>
</feature>
<name>Q1LLU1_CUPMC</name>